<sequence length="109" mass="11876">MKRDGERARTLLPMAGAIFFPLGPRTTRPPRGPLKMMRPRASFFPIGVYLDLGGIDIHYTNIFIQALVFLSSSFFSTLTKVALLVLVMVTGLPAIVTVLGVASLTMVPL</sequence>
<keyword evidence="1" id="KW-0472">Membrane</keyword>
<reference evidence="2 3" key="1">
    <citation type="submission" date="2006-09" db="EMBL/GenBank/DDBJ databases">
        <title>Sequence and annotation of the 288-kb ATCV-1 virus that infects an endosymbiotic Chlorella strain of the heliozoon Acanthocystis turfacea.</title>
        <authorList>
            <person name="Fitzgerald L.A."/>
            <person name="Graves M.V."/>
            <person name="Li X."/>
            <person name="Pfitzner A.J.P."/>
            <person name="Hartigan J."/>
            <person name="Van Etten J.L."/>
        </authorList>
    </citation>
    <scope>NUCLEOTIDE SEQUENCE [LARGE SCALE GENOMIC DNA]</scope>
    <source>
        <strain evidence="2 3">ATCV-1</strain>
    </source>
</reference>
<dbReference type="GeneID" id="5470698"/>
<proteinExistence type="predicted"/>
<evidence type="ECO:0000313" key="2">
    <source>
        <dbReference type="EMBL" id="ABT16264.1"/>
    </source>
</evidence>
<evidence type="ECO:0000313" key="3">
    <source>
        <dbReference type="Proteomes" id="UP000202420"/>
    </source>
</evidence>
<keyword evidence="1" id="KW-0812">Transmembrane</keyword>
<dbReference type="KEGG" id="vg:5470698"/>
<feature type="transmembrane region" description="Helical" evidence="1">
    <location>
        <begin position="43"/>
        <end position="69"/>
    </location>
</feature>
<protein>
    <submittedName>
        <fullName evidence="2">Uncharacterized protein z130R</fullName>
    </submittedName>
</protein>
<gene>
    <name evidence="2" type="primary">z130R</name>
    <name evidence="2" type="ORF">ATCV1_z130R</name>
</gene>
<accession>A7K890</accession>
<feature type="transmembrane region" description="Helical" evidence="1">
    <location>
        <begin position="81"/>
        <end position="107"/>
    </location>
</feature>
<name>A7K890_9PHYC</name>
<dbReference type="EMBL" id="EF101928">
    <property type="protein sequence ID" value="ABT16264.1"/>
    <property type="molecule type" value="Genomic_DNA"/>
</dbReference>
<keyword evidence="3" id="KW-1185">Reference proteome</keyword>
<evidence type="ECO:0000256" key="1">
    <source>
        <dbReference type="SAM" id="Phobius"/>
    </source>
</evidence>
<dbReference type="RefSeq" id="YP_001426611.1">
    <property type="nucleotide sequence ID" value="NC_008724.1"/>
</dbReference>
<keyword evidence="1" id="KW-1133">Transmembrane helix</keyword>
<dbReference type="Proteomes" id="UP000202420">
    <property type="component" value="Segment"/>
</dbReference>
<organism evidence="2 3">
    <name type="scientific">Chlorovirus heliozoae</name>
    <dbReference type="NCBI Taxonomy" id="322019"/>
    <lineage>
        <taxon>Viruses</taxon>
        <taxon>Varidnaviria</taxon>
        <taxon>Bamfordvirae</taxon>
        <taxon>Nucleocytoviricota</taxon>
        <taxon>Megaviricetes</taxon>
        <taxon>Algavirales</taxon>
        <taxon>Phycodnaviridae</taxon>
        <taxon>Chlorovirus</taxon>
    </lineage>
</organism>